<dbReference type="Proteomes" id="UP000708208">
    <property type="component" value="Unassembled WGS sequence"/>
</dbReference>
<dbReference type="GO" id="GO:0055085">
    <property type="term" value="P:transmembrane transport"/>
    <property type="evidence" value="ECO:0007669"/>
    <property type="project" value="InterPro"/>
</dbReference>
<feature type="non-terminal residue" evidence="7">
    <location>
        <position position="1"/>
    </location>
</feature>
<feature type="domain" description="SLC26A/SulP transporter" evidence="6">
    <location>
        <begin position="2"/>
        <end position="115"/>
    </location>
</feature>
<evidence type="ECO:0000256" key="5">
    <source>
        <dbReference type="SAM" id="Phobius"/>
    </source>
</evidence>
<evidence type="ECO:0000259" key="6">
    <source>
        <dbReference type="Pfam" id="PF00916"/>
    </source>
</evidence>
<evidence type="ECO:0000256" key="3">
    <source>
        <dbReference type="ARBA" id="ARBA00022989"/>
    </source>
</evidence>
<reference evidence="7" key="1">
    <citation type="submission" date="2021-06" db="EMBL/GenBank/DDBJ databases">
        <authorList>
            <person name="Hodson N. C."/>
            <person name="Mongue J. A."/>
            <person name="Jaron S. K."/>
        </authorList>
    </citation>
    <scope>NUCLEOTIDE SEQUENCE</scope>
</reference>
<gene>
    <name evidence="7" type="ORF">AFUS01_LOCUS36555</name>
</gene>
<dbReference type="EMBL" id="CAJVCH010539977">
    <property type="protein sequence ID" value="CAG7826505.1"/>
    <property type="molecule type" value="Genomic_DNA"/>
</dbReference>
<evidence type="ECO:0000256" key="2">
    <source>
        <dbReference type="ARBA" id="ARBA00022692"/>
    </source>
</evidence>
<sequence length="121" mass="12742">ILQNVAIGKKFNEGATQIDATQEMIALGAVNLVGSGFFDAIPCCASFSRSSVNASSGAKSHVSALIGGFLMVLSLAFLTPYFEYIPKASLASIIIAAVIFMVDFGAIIRLWKFSSTALNCL</sequence>
<feature type="transmembrane region" description="Helical" evidence="5">
    <location>
        <begin position="88"/>
        <end position="111"/>
    </location>
</feature>
<name>A0A8J2LR44_9HEXA</name>
<dbReference type="OrthoDB" id="288203at2759"/>
<keyword evidence="8" id="KW-1185">Reference proteome</keyword>
<evidence type="ECO:0000313" key="7">
    <source>
        <dbReference type="EMBL" id="CAG7826505.1"/>
    </source>
</evidence>
<organism evidence="7 8">
    <name type="scientific">Allacma fusca</name>
    <dbReference type="NCBI Taxonomy" id="39272"/>
    <lineage>
        <taxon>Eukaryota</taxon>
        <taxon>Metazoa</taxon>
        <taxon>Ecdysozoa</taxon>
        <taxon>Arthropoda</taxon>
        <taxon>Hexapoda</taxon>
        <taxon>Collembola</taxon>
        <taxon>Symphypleona</taxon>
        <taxon>Sminthuridae</taxon>
        <taxon>Allacma</taxon>
    </lineage>
</organism>
<accession>A0A8J2LR44</accession>
<dbReference type="PANTHER" id="PTHR11814">
    <property type="entry name" value="SULFATE TRANSPORTER"/>
    <property type="match status" value="1"/>
</dbReference>
<dbReference type="InterPro" id="IPR001902">
    <property type="entry name" value="SLC26A/SulP_fam"/>
</dbReference>
<dbReference type="GO" id="GO:0016020">
    <property type="term" value="C:membrane"/>
    <property type="evidence" value="ECO:0007669"/>
    <property type="project" value="UniProtKB-SubCell"/>
</dbReference>
<comment type="subcellular location">
    <subcellularLocation>
        <location evidence="1">Membrane</location>
        <topology evidence="1">Multi-pass membrane protein</topology>
    </subcellularLocation>
</comment>
<evidence type="ECO:0000256" key="1">
    <source>
        <dbReference type="ARBA" id="ARBA00004141"/>
    </source>
</evidence>
<proteinExistence type="predicted"/>
<dbReference type="InterPro" id="IPR011547">
    <property type="entry name" value="SLC26A/SulP_dom"/>
</dbReference>
<evidence type="ECO:0000256" key="4">
    <source>
        <dbReference type="ARBA" id="ARBA00023136"/>
    </source>
</evidence>
<protein>
    <recommendedName>
        <fullName evidence="6">SLC26A/SulP transporter domain-containing protein</fullName>
    </recommendedName>
</protein>
<keyword evidence="2 5" id="KW-0812">Transmembrane</keyword>
<keyword evidence="4 5" id="KW-0472">Membrane</keyword>
<comment type="caution">
    <text evidence="7">The sequence shown here is derived from an EMBL/GenBank/DDBJ whole genome shotgun (WGS) entry which is preliminary data.</text>
</comment>
<dbReference type="Pfam" id="PF00916">
    <property type="entry name" value="Sulfate_transp"/>
    <property type="match status" value="1"/>
</dbReference>
<feature type="transmembrane region" description="Helical" evidence="5">
    <location>
        <begin position="62"/>
        <end position="82"/>
    </location>
</feature>
<evidence type="ECO:0000313" key="8">
    <source>
        <dbReference type="Proteomes" id="UP000708208"/>
    </source>
</evidence>
<keyword evidence="3 5" id="KW-1133">Transmembrane helix</keyword>
<dbReference type="AlphaFoldDB" id="A0A8J2LR44"/>